<dbReference type="Gene3D" id="1.25.40.10">
    <property type="entry name" value="Tetratricopeptide repeat domain"/>
    <property type="match status" value="1"/>
</dbReference>
<feature type="compositionally biased region" description="Polar residues" evidence="12">
    <location>
        <begin position="201"/>
        <end position="210"/>
    </location>
</feature>
<evidence type="ECO:0000256" key="11">
    <source>
        <dbReference type="PROSITE-ProRule" id="PRU00339"/>
    </source>
</evidence>
<dbReference type="GO" id="GO:0036158">
    <property type="term" value="P:outer dynein arm assembly"/>
    <property type="evidence" value="ECO:0007669"/>
    <property type="project" value="TreeGrafter"/>
</dbReference>
<evidence type="ECO:0000256" key="12">
    <source>
        <dbReference type="SAM" id="MobiDB-lite"/>
    </source>
</evidence>
<dbReference type="SMART" id="SM00028">
    <property type="entry name" value="TPR"/>
    <property type="match status" value="3"/>
</dbReference>
<dbReference type="GO" id="GO:0043005">
    <property type="term" value="C:neuron projection"/>
    <property type="evidence" value="ECO:0007669"/>
    <property type="project" value="UniProtKB-SubCell"/>
</dbReference>
<evidence type="ECO:0000259" key="13">
    <source>
        <dbReference type="PROSITE" id="PS51203"/>
    </source>
</evidence>
<feature type="repeat" description="TPR" evidence="11">
    <location>
        <begin position="368"/>
        <end position="401"/>
    </location>
</feature>
<keyword evidence="3" id="KW-0963">Cytoplasm</keyword>
<evidence type="ECO:0000256" key="5">
    <source>
        <dbReference type="ARBA" id="ARBA00022803"/>
    </source>
</evidence>
<dbReference type="SUPFAM" id="SSF49764">
    <property type="entry name" value="HSP20-like chaperones"/>
    <property type="match status" value="1"/>
</dbReference>
<dbReference type="PROSITE" id="PS51203">
    <property type="entry name" value="CS"/>
    <property type="match status" value="1"/>
</dbReference>
<dbReference type="InterPro" id="IPR019734">
    <property type="entry name" value="TPR_rpt"/>
</dbReference>
<dbReference type="GO" id="GO:0007368">
    <property type="term" value="P:determination of left/right symmetry"/>
    <property type="evidence" value="ECO:0007669"/>
    <property type="project" value="TreeGrafter"/>
</dbReference>
<evidence type="ECO:0000256" key="2">
    <source>
        <dbReference type="ARBA" id="ARBA00004487"/>
    </source>
</evidence>
<dbReference type="GO" id="GO:0007399">
    <property type="term" value="P:nervous system development"/>
    <property type="evidence" value="ECO:0007669"/>
    <property type="project" value="UniProtKB-KW"/>
</dbReference>
<organism evidence="14 15">
    <name type="scientific">Chiloscyllium punctatum</name>
    <name type="common">Brownbanded bambooshark</name>
    <name type="synonym">Hemiscyllium punctatum</name>
    <dbReference type="NCBI Taxonomy" id="137246"/>
    <lineage>
        <taxon>Eukaryota</taxon>
        <taxon>Metazoa</taxon>
        <taxon>Chordata</taxon>
        <taxon>Craniata</taxon>
        <taxon>Vertebrata</taxon>
        <taxon>Chondrichthyes</taxon>
        <taxon>Elasmobranchii</taxon>
        <taxon>Galeomorphii</taxon>
        <taxon>Galeoidea</taxon>
        <taxon>Orectolobiformes</taxon>
        <taxon>Hemiscylliidae</taxon>
        <taxon>Chiloscyllium</taxon>
    </lineage>
</organism>
<evidence type="ECO:0000313" key="14">
    <source>
        <dbReference type="EMBL" id="GCC33226.1"/>
    </source>
</evidence>
<dbReference type="GO" id="GO:0036159">
    <property type="term" value="P:inner dynein arm assembly"/>
    <property type="evidence" value="ECO:0007669"/>
    <property type="project" value="TreeGrafter"/>
</dbReference>
<dbReference type="GO" id="GO:0007507">
    <property type="term" value="P:heart development"/>
    <property type="evidence" value="ECO:0007669"/>
    <property type="project" value="TreeGrafter"/>
</dbReference>
<dbReference type="Pfam" id="PF04969">
    <property type="entry name" value="CS"/>
    <property type="match status" value="1"/>
</dbReference>
<accession>A0A401SS78</accession>
<gene>
    <name evidence="14" type="ORF">chiPu_0011694</name>
</gene>
<dbReference type="FunFam" id="1.25.40.10:FF:000176">
    <property type="entry name" value="dynein assembly factor 4, axonemal isoform X1"/>
    <property type="match status" value="1"/>
</dbReference>
<dbReference type="PANTHER" id="PTHR46492">
    <property type="entry name" value="DYNEIN ASSEMBLY FACTOR 4, AXONEMAL"/>
    <property type="match status" value="1"/>
</dbReference>
<dbReference type="GO" id="GO:0003351">
    <property type="term" value="P:epithelial cilium movement involved in extracellular fluid movement"/>
    <property type="evidence" value="ECO:0007669"/>
    <property type="project" value="TreeGrafter"/>
</dbReference>
<evidence type="ECO:0000256" key="6">
    <source>
        <dbReference type="ARBA" id="ARBA00022902"/>
    </source>
</evidence>
<dbReference type="PROSITE" id="PS50005">
    <property type="entry name" value="TPR"/>
    <property type="match status" value="1"/>
</dbReference>
<evidence type="ECO:0000256" key="8">
    <source>
        <dbReference type="ARBA" id="ARBA00023273"/>
    </source>
</evidence>
<dbReference type="InterPro" id="IPR007052">
    <property type="entry name" value="CS_dom"/>
</dbReference>
<evidence type="ECO:0000256" key="7">
    <source>
        <dbReference type="ARBA" id="ARBA00023242"/>
    </source>
</evidence>
<keyword evidence="15" id="KW-1185">Reference proteome</keyword>
<reference evidence="14 15" key="1">
    <citation type="journal article" date="2018" name="Nat. Ecol. Evol.">
        <title>Shark genomes provide insights into elasmobranch evolution and the origin of vertebrates.</title>
        <authorList>
            <person name="Hara Y"/>
            <person name="Yamaguchi K"/>
            <person name="Onimaru K"/>
            <person name="Kadota M"/>
            <person name="Koyanagi M"/>
            <person name="Keeley SD"/>
            <person name="Tatsumi K"/>
            <person name="Tanaka K"/>
            <person name="Motone F"/>
            <person name="Kageyama Y"/>
            <person name="Nozu R"/>
            <person name="Adachi N"/>
            <person name="Nishimura O"/>
            <person name="Nakagawa R"/>
            <person name="Tanegashima C"/>
            <person name="Kiyatake I"/>
            <person name="Matsumoto R"/>
            <person name="Murakumo K"/>
            <person name="Nishida K"/>
            <person name="Terakita A"/>
            <person name="Kuratani S"/>
            <person name="Sato K"/>
            <person name="Hyodo S Kuraku.S."/>
        </authorList>
    </citation>
    <scope>NUCLEOTIDE SEQUENCE [LARGE SCALE GENOMIC DNA]</scope>
</reference>
<sequence length="422" mass="48519">MPLQVKDYTWDQVESQVFLTVPLKGVRAGKADIFCTEDYLKVNFPPFLFEVILFASIDESKSSAKVGNDVVIFTLCKKESRMWEQLTTVEVSKEKLQKRRENAILAAQEKAQEAAKEKAIKKRENEKYSLEKTMKIEEHARKQIEEMKEQERRKATEELEQWKLQKHEEEKLKRKEELKHAKQKIEAEKRRMKKKEEAKIQNSDSQTSNKHSVKGGTAANMFAENYNDKIIPDPRSAGNIEVQFTPRVFPTALRESLIAEEEEWLRKQAEARRAKNANIPELKDLKEEEKNPDWLKDKGNKLFASGDYLAAINAYNLGIQLNNKLPALYLNRAASHLKLRNLHKAIEDSSKALDLLTPAVPDNASSRLKAHVRRGTAFCELELYVEGLQDFEAALKIDPNNKTIQDDAEKIRRVIQGAPPDP</sequence>
<dbReference type="GO" id="GO:0005634">
    <property type="term" value="C:nucleus"/>
    <property type="evidence" value="ECO:0007669"/>
    <property type="project" value="UniProtKB-SubCell"/>
</dbReference>
<proteinExistence type="predicted"/>
<dbReference type="Proteomes" id="UP000287033">
    <property type="component" value="Unassembled WGS sequence"/>
</dbReference>
<name>A0A401SS78_CHIPU</name>
<dbReference type="GO" id="GO:0005576">
    <property type="term" value="C:extracellular region"/>
    <property type="evidence" value="ECO:0007669"/>
    <property type="project" value="GOC"/>
</dbReference>
<dbReference type="GO" id="GO:0120293">
    <property type="term" value="C:dynein axonemal particle"/>
    <property type="evidence" value="ECO:0007669"/>
    <property type="project" value="UniProtKB-SubCell"/>
</dbReference>
<dbReference type="STRING" id="137246.A0A401SS78"/>
<evidence type="ECO:0000313" key="15">
    <source>
        <dbReference type="Proteomes" id="UP000287033"/>
    </source>
</evidence>
<dbReference type="AlphaFoldDB" id="A0A401SS78"/>
<keyword evidence="5 11" id="KW-0802">TPR repeat</keyword>
<evidence type="ECO:0000256" key="3">
    <source>
        <dbReference type="ARBA" id="ARBA00022490"/>
    </source>
</evidence>
<keyword evidence="8" id="KW-0966">Cell projection</keyword>
<dbReference type="InterPro" id="IPR052004">
    <property type="entry name" value="Dynein_assembly_factor_4"/>
</dbReference>
<keyword evidence="6" id="KW-0524">Neurogenesis</keyword>
<feature type="domain" description="CS" evidence="13">
    <location>
        <begin position="3"/>
        <end position="87"/>
    </location>
</feature>
<comment type="subcellular location">
    <subcellularLocation>
        <location evidence="2">Cell projection</location>
        <location evidence="2">Neuron projection</location>
    </subcellularLocation>
    <subcellularLocation>
        <location evidence="9">Dynein axonemal particle</location>
    </subcellularLocation>
    <subcellularLocation>
        <location evidence="1">Nucleus</location>
    </subcellularLocation>
</comment>
<dbReference type="OrthoDB" id="348005at2759"/>
<comment type="caution">
    <text evidence="14">The sequence shown here is derived from an EMBL/GenBank/DDBJ whole genome shotgun (WGS) entry which is preliminary data.</text>
</comment>
<dbReference type="CDD" id="cd06469">
    <property type="entry name" value="p23_DYX1C1_like"/>
    <property type="match status" value="1"/>
</dbReference>
<dbReference type="SUPFAM" id="SSF48452">
    <property type="entry name" value="TPR-like"/>
    <property type="match status" value="1"/>
</dbReference>
<dbReference type="InterPro" id="IPR011990">
    <property type="entry name" value="TPR-like_helical_dom_sf"/>
</dbReference>
<evidence type="ECO:0000256" key="4">
    <source>
        <dbReference type="ARBA" id="ARBA00022737"/>
    </source>
</evidence>
<evidence type="ECO:0000256" key="10">
    <source>
        <dbReference type="ARBA" id="ARBA00024430"/>
    </source>
</evidence>
<evidence type="ECO:0000256" key="9">
    <source>
        <dbReference type="ARBA" id="ARBA00024190"/>
    </source>
</evidence>
<dbReference type="InterPro" id="IPR008978">
    <property type="entry name" value="HSP20-like_chaperone"/>
</dbReference>
<keyword evidence="4" id="KW-0677">Repeat</keyword>
<dbReference type="EMBL" id="BEZZ01000495">
    <property type="protein sequence ID" value="GCC33226.1"/>
    <property type="molecule type" value="Genomic_DNA"/>
</dbReference>
<dbReference type="Gene3D" id="2.60.40.790">
    <property type="match status" value="1"/>
</dbReference>
<feature type="region of interest" description="Disordered" evidence="12">
    <location>
        <begin position="169"/>
        <end position="214"/>
    </location>
</feature>
<dbReference type="InterPro" id="IPR037894">
    <property type="entry name" value="CS_DYX1C1"/>
</dbReference>
<keyword evidence="7" id="KW-0539">Nucleus</keyword>
<dbReference type="OMA" id="ELAAWHF"/>
<protein>
    <recommendedName>
        <fullName evidence="10">Dynein axonemal assembly factor 4</fullName>
    </recommendedName>
</protein>
<dbReference type="FunFam" id="2.60.40.790:FF:000015">
    <property type="entry name" value="dynein assembly factor 4, axonemal isoform X1"/>
    <property type="match status" value="1"/>
</dbReference>
<dbReference type="PANTHER" id="PTHR46492:SF1">
    <property type="entry name" value="DYNEIN AXONEMAL ASSEMBLY FACTOR 4"/>
    <property type="match status" value="1"/>
</dbReference>
<dbReference type="GO" id="GO:0030331">
    <property type="term" value="F:nuclear estrogen receptor binding"/>
    <property type="evidence" value="ECO:0007669"/>
    <property type="project" value="TreeGrafter"/>
</dbReference>
<feature type="compositionally biased region" description="Basic and acidic residues" evidence="12">
    <location>
        <begin position="169"/>
        <end position="199"/>
    </location>
</feature>
<evidence type="ECO:0000256" key="1">
    <source>
        <dbReference type="ARBA" id="ARBA00004123"/>
    </source>
</evidence>